<feature type="signal peptide" evidence="1">
    <location>
        <begin position="1"/>
        <end position="18"/>
    </location>
</feature>
<gene>
    <name evidence="2" type="ORF">EVAR_89781_1</name>
</gene>
<name>A0A4C1XFY4_EUMVA</name>
<dbReference type="Proteomes" id="UP000299102">
    <property type="component" value="Unassembled WGS sequence"/>
</dbReference>
<evidence type="ECO:0000256" key="1">
    <source>
        <dbReference type="SAM" id="SignalP"/>
    </source>
</evidence>
<reference evidence="2 3" key="1">
    <citation type="journal article" date="2019" name="Commun. Biol.">
        <title>The bagworm genome reveals a unique fibroin gene that provides high tensile strength.</title>
        <authorList>
            <person name="Kono N."/>
            <person name="Nakamura H."/>
            <person name="Ohtoshi R."/>
            <person name="Tomita M."/>
            <person name="Numata K."/>
            <person name="Arakawa K."/>
        </authorList>
    </citation>
    <scope>NUCLEOTIDE SEQUENCE [LARGE SCALE GENOMIC DNA]</scope>
</reference>
<dbReference type="AlphaFoldDB" id="A0A4C1XFY4"/>
<dbReference type="OrthoDB" id="425681at2759"/>
<sequence>MLFWLRVKTDLMRIFVLGVFTLDMSKPLEEREEFWTNVRFLRSTYGEPRKDRCRNSDVRERCGLREDVVATVERVMVHGIESRARSRQPADATKVLRGDHARLGNVLLMLDNETLVALDY</sequence>
<evidence type="ECO:0000313" key="3">
    <source>
        <dbReference type="Proteomes" id="UP000299102"/>
    </source>
</evidence>
<dbReference type="EMBL" id="BGZK01000804">
    <property type="protein sequence ID" value="GBP61115.1"/>
    <property type="molecule type" value="Genomic_DNA"/>
</dbReference>
<keyword evidence="1" id="KW-0732">Signal</keyword>
<evidence type="ECO:0000313" key="2">
    <source>
        <dbReference type="EMBL" id="GBP61115.1"/>
    </source>
</evidence>
<organism evidence="2 3">
    <name type="scientific">Eumeta variegata</name>
    <name type="common">Bagworm moth</name>
    <name type="synonym">Eumeta japonica</name>
    <dbReference type="NCBI Taxonomy" id="151549"/>
    <lineage>
        <taxon>Eukaryota</taxon>
        <taxon>Metazoa</taxon>
        <taxon>Ecdysozoa</taxon>
        <taxon>Arthropoda</taxon>
        <taxon>Hexapoda</taxon>
        <taxon>Insecta</taxon>
        <taxon>Pterygota</taxon>
        <taxon>Neoptera</taxon>
        <taxon>Endopterygota</taxon>
        <taxon>Lepidoptera</taxon>
        <taxon>Glossata</taxon>
        <taxon>Ditrysia</taxon>
        <taxon>Tineoidea</taxon>
        <taxon>Psychidae</taxon>
        <taxon>Oiketicinae</taxon>
        <taxon>Eumeta</taxon>
    </lineage>
</organism>
<keyword evidence="3" id="KW-1185">Reference proteome</keyword>
<feature type="chain" id="PRO_5020024780" evidence="1">
    <location>
        <begin position="19"/>
        <end position="120"/>
    </location>
</feature>
<proteinExistence type="predicted"/>
<accession>A0A4C1XFY4</accession>
<protein>
    <submittedName>
        <fullName evidence="2">Uncharacterized protein</fullName>
    </submittedName>
</protein>
<comment type="caution">
    <text evidence="2">The sequence shown here is derived from an EMBL/GenBank/DDBJ whole genome shotgun (WGS) entry which is preliminary data.</text>
</comment>